<keyword evidence="2" id="KW-1133">Transmembrane helix</keyword>
<dbReference type="InterPro" id="IPR013766">
    <property type="entry name" value="Thioredoxin_domain"/>
</dbReference>
<feature type="transmembrane region" description="Helical" evidence="2">
    <location>
        <begin position="40"/>
        <end position="61"/>
    </location>
</feature>
<dbReference type="PROSITE" id="PS51352">
    <property type="entry name" value="THIOREDOXIN_2"/>
    <property type="match status" value="1"/>
</dbReference>
<dbReference type="KEGG" id="shl:Shal_3279"/>
<dbReference type="InterPro" id="IPR013740">
    <property type="entry name" value="Redoxin"/>
</dbReference>
<dbReference type="STRING" id="458817.Shal_3279"/>
<dbReference type="Proteomes" id="UP000001317">
    <property type="component" value="Chromosome"/>
</dbReference>
<dbReference type="GO" id="GO:0016491">
    <property type="term" value="F:oxidoreductase activity"/>
    <property type="evidence" value="ECO:0007669"/>
    <property type="project" value="InterPro"/>
</dbReference>
<feature type="compositionally biased region" description="Basic and acidic residues" evidence="1">
    <location>
        <begin position="1"/>
        <end position="22"/>
    </location>
</feature>
<evidence type="ECO:0000313" key="4">
    <source>
        <dbReference type="EMBL" id="ABZ77826.1"/>
    </source>
</evidence>
<keyword evidence="2" id="KW-0812">Transmembrane</keyword>
<evidence type="ECO:0000259" key="3">
    <source>
        <dbReference type="PROSITE" id="PS51352"/>
    </source>
</evidence>
<evidence type="ECO:0000256" key="2">
    <source>
        <dbReference type="SAM" id="Phobius"/>
    </source>
</evidence>
<dbReference type="Gene3D" id="3.40.30.10">
    <property type="entry name" value="Glutaredoxin"/>
    <property type="match status" value="1"/>
</dbReference>
<accession>B0TRR4</accession>
<sequence>MSTDSQRPDKSNTSDSRADGANRADSVGKPLPFGRRLIGWVKQLLFMLVVLSVFSAALDIWRSRDLPKTALPNIQATTVQGQAVDLIAMSHEQPVLVYFWGSWCPVCNFVSPSVNMIADRYPVITVAMTSGTDEKLLKYLQHKGYDFAVVNDPSGELSQDWSMQLTPTLLVIKDGELAYYTSGFTSLPGMWWRMLLA</sequence>
<dbReference type="Pfam" id="PF08534">
    <property type="entry name" value="Redoxin"/>
    <property type="match status" value="1"/>
</dbReference>
<dbReference type="eggNOG" id="COG0526">
    <property type="taxonomic scope" value="Bacteria"/>
</dbReference>
<keyword evidence="5" id="KW-1185">Reference proteome</keyword>
<dbReference type="InterPro" id="IPR050553">
    <property type="entry name" value="Thioredoxin_ResA/DsbE_sf"/>
</dbReference>
<dbReference type="PANTHER" id="PTHR42852:SF17">
    <property type="entry name" value="THIOREDOXIN-LIKE PROTEIN HI_1115"/>
    <property type="match status" value="1"/>
</dbReference>
<organism evidence="4 5">
    <name type="scientific">Shewanella halifaxensis (strain HAW-EB4)</name>
    <dbReference type="NCBI Taxonomy" id="458817"/>
    <lineage>
        <taxon>Bacteria</taxon>
        <taxon>Pseudomonadati</taxon>
        <taxon>Pseudomonadota</taxon>
        <taxon>Gammaproteobacteria</taxon>
        <taxon>Alteromonadales</taxon>
        <taxon>Shewanellaceae</taxon>
        <taxon>Shewanella</taxon>
    </lineage>
</organism>
<evidence type="ECO:0000256" key="1">
    <source>
        <dbReference type="SAM" id="MobiDB-lite"/>
    </source>
</evidence>
<dbReference type="EMBL" id="CP000931">
    <property type="protein sequence ID" value="ABZ77826.1"/>
    <property type="molecule type" value="Genomic_DNA"/>
</dbReference>
<protein>
    <submittedName>
        <fullName evidence="4">Alkyl hydroperoxide reductase/ Thiol specific antioxidant/ Mal allergen</fullName>
    </submittedName>
</protein>
<name>B0TRR4_SHEHH</name>
<evidence type="ECO:0000313" key="5">
    <source>
        <dbReference type="Proteomes" id="UP000001317"/>
    </source>
</evidence>
<dbReference type="OrthoDB" id="9796554at2"/>
<keyword evidence="2" id="KW-0472">Membrane</keyword>
<dbReference type="SUPFAM" id="SSF52833">
    <property type="entry name" value="Thioredoxin-like"/>
    <property type="match status" value="1"/>
</dbReference>
<proteinExistence type="predicted"/>
<feature type="region of interest" description="Disordered" evidence="1">
    <location>
        <begin position="1"/>
        <end position="25"/>
    </location>
</feature>
<dbReference type="CDD" id="cd03011">
    <property type="entry name" value="TlpA_like_ScsD_MtbDsbE"/>
    <property type="match status" value="1"/>
</dbReference>
<dbReference type="AlphaFoldDB" id="B0TRR4"/>
<gene>
    <name evidence="4" type="ordered locus">Shal_3279</name>
</gene>
<dbReference type="HOGENOM" id="CLU_042529_10_1_6"/>
<reference evidence="4" key="1">
    <citation type="submission" date="2008-01" db="EMBL/GenBank/DDBJ databases">
        <title>Complete sequence of Shewanella halifaxensis HAW-EB4.</title>
        <authorList>
            <consortium name="US DOE Joint Genome Institute"/>
            <person name="Copeland A."/>
            <person name="Lucas S."/>
            <person name="Lapidus A."/>
            <person name="Glavina del Rio T."/>
            <person name="Dalin E."/>
            <person name="Tice H."/>
            <person name="Bruce D."/>
            <person name="Goodwin L."/>
            <person name="Pitluck S."/>
            <person name="Sims D."/>
            <person name="Brettin T."/>
            <person name="Detter J.C."/>
            <person name="Han C."/>
            <person name="Kuske C.R."/>
            <person name="Schmutz J."/>
            <person name="Larimer F."/>
            <person name="Land M."/>
            <person name="Hauser L."/>
            <person name="Kyrpides N."/>
            <person name="Kim E."/>
            <person name="Zhao J.-S."/>
            <person name="Richardson P."/>
        </authorList>
    </citation>
    <scope>NUCLEOTIDE SEQUENCE [LARGE SCALE GENOMIC DNA]</scope>
    <source>
        <strain evidence="4">HAW-EB4</strain>
    </source>
</reference>
<dbReference type="RefSeq" id="WP_012278348.1">
    <property type="nucleotide sequence ID" value="NC_010334.1"/>
</dbReference>
<dbReference type="PANTHER" id="PTHR42852">
    <property type="entry name" value="THIOL:DISULFIDE INTERCHANGE PROTEIN DSBE"/>
    <property type="match status" value="1"/>
</dbReference>
<dbReference type="InterPro" id="IPR036249">
    <property type="entry name" value="Thioredoxin-like_sf"/>
</dbReference>
<feature type="domain" description="Thioredoxin" evidence="3">
    <location>
        <begin position="65"/>
        <end position="197"/>
    </location>
</feature>